<comment type="caution">
    <text evidence="2">The sequence shown here is derived from an EMBL/GenBank/DDBJ whole genome shotgun (WGS) entry which is preliminary data.</text>
</comment>
<evidence type="ECO:0000313" key="2">
    <source>
        <dbReference type="EMBL" id="GAB0202247.1"/>
    </source>
</evidence>
<reference evidence="2 3" key="1">
    <citation type="submission" date="2024-06" db="EMBL/GenBank/DDBJ databases">
        <title>The draft genome of Grus japonensis, version 3.</title>
        <authorList>
            <person name="Nabeshima K."/>
            <person name="Suzuki S."/>
            <person name="Onuma M."/>
        </authorList>
    </citation>
    <scope>NUCLEOTIDE SEQUENCE [LARGE SCALE GENOMIC DNA]</scope>
    <source>
        <strain evidence="2 3">451A</strain>
    </source>
</reference>
<feature type="region of interest" description="Disordered" evidence="1">
    <location>
        <begin position="49"/>
        <end position="69"/>
    </location>
</feature>
<accession>A0ABC9XXX8</accession>
<dbReference type="EMBL" id="BAAFJT010000037">
    <property type="protein sequence ID" value="GAB0202247.1"/>
    <property type="molecule type" value="Genomic_DNA"/>
</dbReference>
<feature type="region of interest" description="Disordered" evidence="1">
    <location>
        <begin position="83"/>
        <end position="102"/>
    </location>
</feature>
<evidence type="ECO:0000313" key="3">
    <source>
        <dbReference type="Proteomes" id="UP001623348"/>
    </source>
</evidence>
<protein>
    <submittedName>
        <fullName evidence="2">Uncharacterized protein</fullName>
    </submittedName>
</protein>
<name>A0ABC9XXX8_GRUJA</name>
<dbReference type="AlphaFoldDB" id="A0ABC9XXX8"/>
<gene>
    <name evidence="2" type="ORF">GRJ2_002690300</name>
</gene>
<feature type="region of interest" description="Disordered" evidence="1">
    <location>
        <begin position="1"/>
        <end position="23"/>
    </location>
</feature>
<evidence type="ECO:0000256" key="1">
    <source>
        <dbReference type="SAM" id="MobiDB-lite"/>
    </source>
</evidence>
<sequence length="102" mass="10831">MATRATKGRGHQVYQGKGPPGLPRELATRATHEEVATRSTHVEVATRATKGGGHQVNPCRKWPPGPPGEVATRSAHVELATRATKGGGHQGYQGNWPPGQPR</sequence>
<feature type="compositionally biased region" description="Basic residues" evidence="1">
    <location>
        <begin position="1"/>
        <end position="10"/>
    </location>
</feature>
<organism evidence="2 3">
    <name type="scientific">Grus japonensis</name>
    <name type="common">Japanese crane</name>
    <name type="synonym">Red-crowned crane</name>
    <dbReference type="NCBI Taxonomy" id="30415"/>
    <lineage>
        <taxon>Eukaryota</taxon>
        <taxon>Metazoa</taxon>
        <taxon>Chordata</taxon>
        <taxon>Craniata</taxon>
        <taxon>Vertebrata</taxon>
        <taxon>Euteleostomi</taxon>
        <taxon>Archelosauria</taxon>
        <taxon>Archosauria</taxon>
        <taxon>Dinosauria</taxon>
        <taxon>Saurischia</taxon>
        <taxon>Theropoda</taxon>
        <taxon>Coelurosauria</taxon>
        <taxon>Aves</taxon>
        <taxon>Neognathae</taxon>
        <taxon>Neoaves</taxon>
        <taxon>Gruiformes</taxon>
        <taxon>Gruidae</taxon>
        <taxon>Grus</taxon>
    </lineage>
</organism>
<proteinExistence type="predicted"/>
<dbReference type="Proteomes" id="UP001623348">
    <property type="component" value="Unassembled WGS sequence"/>
</dbReference>
<keyword evidence="3" id="KW-1185">Reference proteome</keyword>